<evidence type="ECO:0000259" key="2">
    <source>
        <dbReference type="Pfam" id="PF17389"/>
    </source>
</evidence>
<evidence type="ECO:0000313" key="5">
    <source>
        <dbReference type="Proteomes" id="UP001215712"/>
    </source>
</evidence>
<dbReference type="Pfam" id="PF17390">
    <property type="entry name" value="Bac_rhamnosid_C"/>
    <property type="match status" value="1"/>
</dbReference>
<feature type="domain" description="Alpha-L-rhamnosidase C-terminal" evidence="3">
    <location>
        <begin position="550"/>
        <end position="624"/>
    </location>
</feature>
<dbReference type="Proteomes" id="UP001215712">
    <property type="component" value="Unassembled WGS sequence"/>
</dbReference>
<dbReference type="InterPro" id="IPR035398">
    <property type="entry name" value="Bac_rhamnosid_C"/>
</dbReference>
<evidence type="ECO:0008006" key="6">
    <source>
        <dbReference type="Google" id="ProtNLM"/>
    </source>
</evidence>
<name>A0AAD6HPF7_9EURO</name>
<feature type="chain" id="PRO_5041908275" description="Alpha-L-rhamnosidase six-hairpin glycosidase domain-containing protein" evidence="1">
    <location>
        <begin position="17"/>
        <end position="651"/>
    </location>
</feature>
<dbReference type="InterPro" id="IPR012341">
    <property type="entry name" value="6hp_glycosidase-like_sf"/>
</dbReference>
<evidence type="ECO:0000256" key="1">
    <source>
        <dbReference type="SAM" id="SignalP"/>
    </source>
</evidence>
<dbReference type="GO" id="GO:0005975">
    <property type="term" value="P:carbohydrate metabolic process"/>
    <property type="evidence" value="ECO:0007669"/>
    <property type="project" value="InterPro"/>
</dbReference>
<proteinExistence type="predicted"/>
<dbReference type="PANTHER" id="PTHR34987">
    <property type="entry name" value="C, PUTATIVE (AFU_ORTHOLOGUE AFUA_3G02880)-RELATED"/>
    <property type="match status" value="1"/>
</dbReference>
<dbReference type="Gene3D" id="2.60.420.10">
    <property type="entry name" value="Maltose phosphorylase, domain 3"/>
    <property type="match status" value="1"/>
</dbReference>
<sequence>MRSIITSFLLPLFAVAGKVPYENYILAPASRNLIPTSVYQVNGSVENTDSSGKATFNGASSFTLDFGKNVAGLVSLDVDSVSSPSAFLGVTFTESMLWISSEYSDATGNSGYDSVLWFNIGNGAGIYTPENKFQRGAFRYLTVVSNTSATINLNSVRVNFTAAPVQSLRDYTGWFHSDDDLINRIWYAGAYTNQLATIEPTAGDAITSQAQGITLPETNAWYNNYTITKGNSTITDGAKRDRLVWPGDMAISLESIAVSTGDLYSIRMGLESLLALQKADGQLPYAGVPFNGTTSYTYHMHNLIGVSFLYRFSGDTAWLLSYWDQYVRGVEWALEAVDDSGLANVTWSADWLRYGMGGHNIEANGILHFVLQDAQNLARDVNQTSRISHWASVAAGIKTAANELLWDPEAGLYRDNETTTLHPQDGNTWAIKSGLTSSNQSTIISKALQARWGKYGAPAPEAGATISPFIGGFELQAHYIAGQPNLALDLLRLQWGYMLLDSKMTQSTFIEGYSTDGSIHYAPYTDDARISHAHGWSTGPTYALTAYAAGIQLTGPGGSSWKITPQPGNLTTVDAGLSTSRGVFSVQYTKSPSGRGYSHFSFSAPASTKGRVRLPGVSGTLASKTGQKVKLVNGVAAVPGGDWELQTGIQQ</sequence>
<dbReference type="PANTHER" id="PTHR34987:SF6">
    <property type="entry name" value="ALPHA-L-RHAMNOSIDASE SIX-HAIRPIN GLYCOSIDASE DOMAIN-CONTAINING PROTEIN"/>
    <property type="match status" value="1"/>
</dbReference>
<organism evidence="4 5">
    <name type="scientific">Penicillium malachiteum</name>
    <dbReference type="NCBI Taxonomy" id="1324776"/>
    <lineage>
        <taxon>Eukaryota</taxon>
        <taxon>Fungi</taxon>
        <taxon>Dikarya</taxon>
        <taxon>Ascomycota</taxon>
        <taxon>Pezizomycotina</taxon>
        <taxon>Eurotiomycetes</taxon>
        <taxon>Eurotiomycetidae</taxon>
        <taxon>Eurotiales</taxon>
        <taxon>Aspergillaceae</taxon>
        <taxon>Penicillium</taxon>
    </lineage>
</organism>
<dbReference type="InterPro" id="IPR008928">
    <property type="entry name" value="6-hairpin_glycosidase_sf"/>
</dbReference>
<evidence type="ECO:0000313" key="4">
    <source>
        <dbReference type="EMBL" id="KAJ5728164.1"/>
    </source>
</evidence>
<protein>
    <recommendedName>
        <fullName evidence="6">Alpha-L-rhamnosidase six-hairpin glycosidase domain-containing protein</fullName>
    </recommendedName>
</protein>
<keyword evidence="5" id="KW-1185">Reference proteome</keyword>
<evidence type="ECO:0000259" key="3">
    <source>
        <dbReference type="Pfam" id="PF17390"/>
    </source>
</evidence>
<dbReference type="AlphaFoldDB" id="A0AAD6HPF7"/>
<gene>
    <name evidence="4" type="ORF">N7493_004494</name>
</gene>
<dbReference type="Pfam" id="PF17389">
    <property type="entry name" value="Bac_rhamnosid6H"/>
    <property type="match status" value="1"/>
</dbReference>
<dbReference type="EMBL" id="JAQJAN010000005">
    <property type="protein sequence ID" value="KAJ5728164.1"/>
    <property type="molecule type" value="Genomic_DNA"/>
</dbReference>
<feature type="signal peptide" evidence="1">
    <location>
        <begin position="1"/>
        <end position="16"/>
    </location>
</feature>
<keyword evidence="1" id="KW-0732">Signal</keyword>
<dbReference type="GO" id="GO:0003824">
    <property type="term" value="F:catalytic activity"/>
    <property type="evidence" value="ECO:0007669"/>
    <property type="project" value="UniProtKB-ARBA"/>
</dbReference>
<feature type="domain" description="Alpha-L-rhamnosidase six-hairpin glycosidase" evidence="2">
    <location>
        <begin position="232"/>
        <end position="456"/>
    </location>
</feature>
<dbReference type="Gene3D" id="1.50.10.10">
    <property type="match status" value="1"/>
</dbReference>
<accession>A0AAD6HPF7</accession>
<reference evidence="4" key="1">
    <citation type="journal article" date="2023" name="IMA Fungus">
        <title>Comparative genomic study of the Penicillium genus elucidates a diverse pangenome and 15 lateral gene transfer events.</title>
        <authorList>
            <person name="Petersen C."/>
            <person name="Sorensen T."/>
            <person name="Nielsen M.R."/>
            <person name="Sondergaard T.E."/>
            <person name="Sorensen J.L."/>
            <person name="Fitzpatrick D.A."/>
            <person name="Frisvad J.C."/>
            <person name="Nielsen K.L."/>
        </authorList>
    </citation>
    <scope>NUCLEOTIDE SEQUENCE</scope>
    <source>
        <strain evidence="4">IBT 17514</strain>
    </source>
</reference>
<dbReference type="InterPro" id="IPR035396">
    <property type="entry name" value="Bac_rhamnosid6H"/>
</dbReference>
<comment type="caution">
    <text evidence="4">The sequence shown here is derived from an EMBL/GenBank/DDBJ whole genome shotgun (WGS) entry which is preliminary data.</text>
</comment>
<reference evidence="4" key="2">
    <citation type="submission" date="2023-01" db="EMBL/GenBank/DDBJ databases">
        <authorList>
            <person name="Petersen C."/>
        </authorList>
    </citation>
    <scope>NUCLEOTIDE SEQUENCE</scope>
    <source>
        <strain evidence="4">IBT 17514</strain>
    </source>
</reference>
<dbReference type="SUPFAM" id="SSF48208">
    <property type="entry name" value="Six-hairpin glycosidases"/>
    <property type="match status" value="1"/>
</dbReference>